<feature type="domain" description="THIF-type NAD/FAD binding fold" evidence="2">
    <location>
        <begin position="90"/>
        <end position="325"/>
    </location>
</feature>
<dbReference type="SUPFAM" id="SSF69572">
    <property type="entry name" value="Activating enzymes of the ubiquitin-like proteins"/>
    <property type="match status" value="1"/>
</dbReference>
<organism evidence="3 4">
    <name type="scientific">Calorimonas adulescens</name>
    <dbReference type="NCBI Taxonomy" id="2606906"/>
    <lineage>
        <taxon>Bacteria</taxon>
        <taxon>Bacillati</taxon>
        <taxon>Bacillota</taxon>
        <taxon>Clostridia</taxon>
        <taxon>Thermoanaerobacterales</taxon>
        <taxon>Thermoanaerobacteraceae</taxon>
        <taxon>Calorimonas</taxon>
    </lineage>
</organism>
<dbReference type="InterPro" id="IPR045886">
    <property type="entry name" value="ThiF/MoeB/HesA"/>
</dbReference>
<dbReference type="CDD" id="cd00757">
    <property type="entry name" value="ThiF_MoeB_HesA_family"/>
    <property type="match status" value="1"/>
</dbReference>
<evidence type="ECO:0000259" key="2">
    <source>
        <dbReference type="Pfam" id="PF00899"/>
    </source>
</evidence>
<dbReference type="GO" id="GO:0008641">
    <property type="term" value="F:ubiquitin-like modifier activating enzyme activity"/>
    <property type="evidence" value="ECO:0007669"/>
    <property type="project" value="InterPro"/>
</dbReference>
<dbReference type="GO" id="GO:0016779">
    <property type="term" value="F:nucleotidyltransferase activity"/>
    <property type="evidence" value="ECO:0007669"/>
    <property type="project" value="TreeGrafter"/>
</dbReference>
<reference evidence="3 4" key="1">
    <citation type="submission" date="2019-08" db="EMBL/GenBank/DDBJ databases">
        <title>Calorimonas adulescens gen. nov., sp. nov., an anaerobic thermophilic bacterium from Sakhalin hot spring.</title>
        <authorList>
            <person name="Khomyakova M.A."/>
            <person name="Merkel A.Y."/>
            <person name="Novikov A."/>
            <person name="Bonch-Osmolovskaya E.A."/>
            <person name="Slobodkin A.I."/>
        </authorList>
    </citation>
    <scope>NUCLEOTIDE SEQUENCE [LARGE SCALE GENOMIC DNA]</scope>
    <source>
        <strain evidence="3 4">A05MB</strain>
    </source>
</reference>
<dbReference type="PANTHER" id="PTHR10953">
    <property type="entry name" value="UBIQUITIN-ACTIVATING ENZYME E1"/>
    <property type="match status" value="1"/>
</dbReference>
<protein>
    <recommendedName>
        <fullName evidence="2">THIF-type NAD/FAD binding fold domain-containing protein</fullName>
    </recommendedName>
</protein>
<keyword evidence="4" id="KW-1185">Reference proteome</keyword>
<dbReference type="Gene3D" id="3.40.50.720">
    <property type="entry name" value="NAD(P)-binding Rossmann-like Domain"/>
    <property type="match status" value="1"/>
</dbReference>
<dbReference type="InterPro" id="IPR035985">
    <property type="entry name" value="Ubiquitin-activating_enz"/>
</dbReference>
<proteinExistence type="inferred from homology"/>
<comment type="caution">
    <text evidence="3">The sequence shown here is derived from an EMBL/GenBank/DDBJ whole genome shotgun (WGS) entry which is preliminary data.</text>
</comment>
<dbReference type="EMBL" id="VTPS01000005">
    <property type="protein sequence ID" value="TZE82513.1"/>
    <property type="molecule type" value="Genomic_DNA"/>
</dbReference>
<evidence type="ECO:0000256" key="1">
    <source>
        <dbReference type="ARBA" id="ARBA00009919"/>
    </source>
</evidence>
<evidence type="ECO:0000313" key="3">
    <source>
        <dbReference type="EMBL" id="TZE82513.1"/>
    </source>
</evidence>
<dbReference type="Proteomes" id="UP000322976">
    <property type="component" value="Unassembled WGS sequence"/>
</dbReference>
<dbReference type="GO" id="GO:0008146">
    <property type="term" value="F:sulfotransferase activity"/>
    <property type="evidence" value="ECO:0007669"/>
    <property type="project" value="TreeGrafter"/>
</dbReference>
<gene>
    <name evidence="3" type="ORF">FWJ32_04335</name>
</gene>
<dbReference type="InterPro" id="IPR000594">
    <property type="entry name" value="ThiF_NAD_FAD-bd"/>
</dbReference>
<sequence length="421" mass="47550">MLKYSKCGSYFTAEEYFKYVKSRSDSAVEVLCERCKRDAVAEEIANVHFRDIVLLYNLLYNKGDRYKGGIDIDTNEINLDWNSKDAVSRYIRQMTFKPFGVDGQERLLKSRVLVVGCGGLGSTIAEILVRSGVGYIRLVDRDYVEMHNIHRQILYDESDIYKPKAIAASEKLKKINSEVEIDAYDTDFNGATALRLIDGIDLMVDGTDNFQVRFLMNDLAVRFGIPWIYGATIGGYGSIMDIIPGETPCLRCYIRDMPAPGTFDTCETGGILSPLPNIIGSIEALEAIKYLSGNQETMIKGLLFIDAWFNSYNIVNIKRNDECPCCIQEDFQFLNLNNPDTVSLCSSDSFEVFPYVMDSINLKSIYDRLKEVGIDVSISPYLLSFETEGKRLTLFRDGRAIIKGAKNKGEAKEIYARYIGF</sequence>
<dbReference type="PANTHER" id="PTHR10953:SF102">
    <property type="entry name" value="ADENYLYLTRANSFERASE AND SULFURTRANSFERASE MOCS3"/>
    <property type="match status" value="1"/>
</dbReference>
<dbReference type="AlphaFoldDB" id="A0A5D8QG65"/>
<dbReference type="FunFam" id="3.40.50.720:FF:000080">
    <property type="entry name" value="Thiazole biosynthesis adenylyltransferase ThiF"/>
    <property type="match status" value="1"/>
</dbReference>
<name>A0A5D8QG65_9THEO</name>
<dbReference type="GO" id="GO:0004792">
    <property type="term" value="F:thiosulfate-cyanide sulfurtransferase activity"/>
    <property type="evidence" value="ECO:0007669"/>
    <property type="project" value="TreeGrafter"/>
</dbReference>
<comment type="similarity">
    <text evidence="1">Belongs to the HesA/MoeB/ThiF family.</text>
</comment>
<dbReference type="GO" id="GO:0005829">
    <property type="term" value="C:cytosol"/>
    <property type="evidence" value="ECO:0007669"/>
    <property type="project" value="TreeGrafter"/>
</dbReference>
<accession>A0A5D8QG65</accession>
<dbReference type="Pfam" id="PF00899">
    <property type="entry name" value="ThiF"/>
    <property type="match status" value="1"/>
</dbReference>
<evidence type="ECO:0000313" key="4">
    <source>
        <dbReference type="Proteomes" id="UP000322976"/>
    </source>
</evidence>